<name>A0A3M7P701_BRAPC</name>
<comment type="caution">
    <text evidence="1">The sequence shown here is derived from an EMBL/GenBank/DDBJ whole genome shotgun (WGS) entry which is preliminary data.</text>
</comment>
<reference evidence="1 2" key="1">
    <citation type="journal article" date="2018" name="Sci. Rep.">
        <title>Genomic signatures of local adaptation to the degree of environmental predictability in rotifers.</title>
        <authorList>
            <person name="Franch-Gras L."/>
            <person name="Hahn C."/>
            <person name="Garcia-Roger E.M."/>
            <person name="Carmona M.J."/>
            <person name="Serra M."/>
            <person name="Gomez A."/>
        </authorList>
    </citation>
    <scope>NUCLEOTIDE SEQUENCE [LARGE SCALE GENOMIC DNA]</scope>
    <source>
        <strain evidence="1">HYR1</strain>
    </source>
</reference>
<dbReference type="AlphaFoldDB" id="A0A3M7P701"/>
<proteinExistence type="predicted"/>
<dbReference type="EMBL" id="REGN01013018">
    <property type="protein sequence ID" value="RMZ94474.1"/>
    <property type="molecule type" value="Genomic_DNA"/>
</dbReference>
<dbReference type="Proteomes" id="UP000276133">
    <property type="component" value="Unassembled WGS sequence"/>
</dbReference>
<evidence type="ECO:0000313" key="2">
    <source>
        <dbReference type="Proteomes" id="UP000276133"/>
    </source>
</evidence>
<sequence>MRKKISRFNCLQQFYFNSTYNFTDTTRRKKNLQEDLDVTDLFQIPLVLNYMLIGKWSLDCCNLNNLIIFYILG</sequence>
<evidence type="ECO:0000313" key="1">
    <source>
        <dbReference type="EMBL" id="RMZ94474.1"/>
    </source>
</evidence>
<organism evidence="1 2">
    <name type="scientific">Brachionus plicatilis</name>
    <name type="common">Marine rotifer</name>
    <name type="synonym">Brachionus muelleri</name>
    <dbReference type="NCBI Taxonomy" id="10195"/>
    <lineage>
        <taxon>Eukaryota</taxon>
        <taxon>Metazoa</taxon>
        <taxon>Spiralia</taxon>
        <taxon>Gnathifera</taxon>
        <taxon>Rotifera</taxon>
        <taxon>Eurotatoria</taxon>
        <taxon>Monogononta</taxon>
        <taxon>Pseudotrocha</taxon>
        <taxon>Ploima</taxon>
        <taxon>Brachionidae</taxon>
        <taxon>Brachionus</taxon>
    </lineage>
</organism>
<protein>
    <submittedName>
        <fullName evidence="1">Uncharacterized protein</fullName>
    </submittedName>
</protein>
<gene>
    <name evidence="1" type="ORF">BpHYR1_040047</name>
</gene>
<accession>A0A3M7P701</accession>
<keyword evidence="2" id="KW-1185">Reference proteome</keyword>